<dbReference type="InterPro" id="IPR029063">
    <property type="entry name" value="SAM-dependent_MTases_sf"/>
</dbReference>
<dbReference type="GO" id="GO:0008757">
    <property type="term" value="F:S-adenosylmethionine-dependent methyltransferase activity"/>
    <property type="evidence" value="ECO:0007669"/>
    <property type="project" value="InterPro"/>
</dbReference>
<keyword evidence="4" id="KW-1185">Reference proteome</keyword>
<evidence type="ECO:0000256" key="1">
    <source>
        <dbReference type="SAM" id="Phobius"/>
    </source>
</evidence>
<protein>
    <submittedName>
        <fullName evidence="3">Class I SAM-dependent methyltransferase</fullName>
    </submittedName>
</protein>
<keyword evidence="1" id="KW-0472">Membrane</keyword>
<dbReference type="Proteomes" id="UP000292424">
    <property type="component" value="Chromosome"/>
</dbReference>
<dbReference type="OrthoDB" id="1143568at2"/>
<evidence type="ECO:0000313" key="3">
    <source>
        <dbReference type="EMBL" id="QES89911.1"/>
    </source>
</evidence>
<dbReference type="Pfam" id="PF13847">
    <property type="entry name" value="Methyltransf_31"/>
    <property type="match status" value="1"/>
</dbReference>
<dbReference type="InterPro" id="IPR025714">
    <property type="entry name" value="Methyltranfer_dom"/>
</dbReference>
<evidence type="ECO:0000259" key="2">
    <source>
        <dbReference type="Pfam" id="PF13847"/>
    </source>
</evidence>
<reference evidence="3 4" key="1">
    <citation type="submission" date="2019-09" db="EMBL/GenBank/DDBJ databases">
        <title>Complete genome sequence of Arachidicoccus sp. B3-10 isolated from apple orchard soil.</title>
        <authorList>
            <person name="Kim H.S."/>
            <person name="Han K.-I."/>
            <person name="Suh M.K."/>
            <person name="Lee K.C."/>
            <person name="Eom M.K."/>
            <person name="Kim J.-S."/>
            <person name="Kang S.W."/>
            <person name="Sin Y."/>
            <person name="Lee J.-S."/>
        </authorList>
    </citation>
    <scope>NUCLEOTIDE SEQUENCE [LARGE SCALE GENOMIC DNA]</scope>
    <source>
        <strain evidence="3 4">B3-10</strain>
    </source>
</reference>
<sequence>MIDLPGIAIKNYFEKTSKAKLYVHDPFGPKVEMPISLYFRKEKHLPILEKKALELCKGNILDIGAGAGSHALILQEKKLNVTALEISPAACEVMQKRGVDNIICEDIFKYEDQKFSTLLLLMNGIGLCGNILGFTIFLKRAHYLLEDNGILLFDSCDIAYMYEEQDVPKDKYYGEVHCRYEYQKECTDFFNWLYLDKNTLREIAIKEGWSVEIIYEDENDQYLARLQKR</sequence>
<gene>
    <name evidence="3" type="ORF">E0W69_015010</name>
</gene>
<dbReference type="SUPFAM" id="SSF53335">
    <property type="entry name" value="S-adenosyl-L-methionine-dependent methyltransferases"/>
    <property type="match status" value="1"/>
</dbReference>
<dbReference type="CDD" id="cd02440">
    <property type="entry name" value="AdoMet_MTases"/>
    <property type="match status" value="1"/>
</dbReference>
<dbReference type="KEGG" id="arac:E0W69_015010"/>
<proteinExistence type="predicted"/>
<dbReference type="Gene3D" id="3.40.50.150">
    <property type="entry name" value="Vaccinia Virus protein VP39"/>
    <property type="match status" value="1"/>
</dbReference>
<accession>A0A5P2GE76</accession>
<feature type="transmembrane region" description="Helical" evidence="1">
    <location>
        <begin position="118"/>
        <end position="138"/>
    </location>
</feature>
<feature type="domain" description="Methyltransferase" evidence="2">
    <location>
        <begin position="59"/>
        <end position="179"/>
    </location>
</feature>
<dbReference type="AlphaFoldDB" id="A0A5P2GE76"/>
<name>A0A5P2GE76_9BACT</name>
<evidence type="ECO:0000313" key="4">
    <source>
        <dbReference type="Proteomes" id="UP000292424"/>
    </source>
</evidence>
<dbReference type="GO" id="GO:0032259">
    <property type="term" value="P:methylation"/>
    <property type="evidence" value="ECO:0007669"/>
    <property type="project" value="UniProtKB-KW"/>
</dbReference>
<keyword evidence="1" id="KW-0812">Transmembrane</keyword>
<keyword evidence="1" id="KW-1133">Transmembrane helix</keyword>
<dbReference type="EMBL" id="CP044016">
    <property type="protein sequence ID" value="QES89911.1"/>
    <property type="molecule type" value="Genomic_DNA"/>
</dbReference>
<keyword evidence="3" id="KW-0489">Methyltransferase</keyword>
<keyword evidence="3" id="KW-0808">Transferase</keyword>
<organism evidence="3 4">
    <name type="scientific">Rhizosphaericola mali</name>
    <dbReference type="NCBI Taxonomy" id="2545455"/>
    <lineage>
        <taxon>Bacteria</taxon>
        <taxon>Pseudomonadati</taxon>
        <taxon>Bacteroidota</taxon>
        <taxon>Chitinophagia</taxon>
        <taxon>Chitinophagales</taxon>
        <taxon>Chitinophagaceae</taxon>
        <taxon>Rhizosphaericola</taxon>
    </lineage>
</organism>
<dbReference type="RefSeq" id="WP_131330867.1">
    <property type="nucleotide sequence ID" value="NZ_CP044016.1"/>
</dbReference>